<keyword evidence="11" id="KW-1185">Reference proteome</keyword>
<organism evidence="10 11">
    <name type="scientific">Chrysophaeum taylorii</name>
    <dbReference type="NCBI Taxonomy" id="2483200"/>
    <lineage>
        <taxon>Eukaryota</taxon>
        <taxon>Sar</taxon>
        <taxon>Stramenopiles</taxon>
        <taxon>Ochrophyta</taxon>
        <taxon>Pelagophyceae</taxon>
        <taxon>Pelagomonadales</taxon>
        <taxon>Pelagomonadaceae</taxon>
        <taxon>Chrysophaeum</taxon>
    </lineage>
</organism>
<keyword evidence="2" id="KW-1003">Cell membrane</keyword>
<gene>
    <name evidence="10" type="ORF">CTAYLR_002025</name>
</gene>
<evidence type="ECO:0000313" key="10">
    <source>
        <dbReference type="EMBL" id="KAJ8612854.1"/>
    </source>
</evidence>
<dbReference type="EMBL" id="JAQMWT010000040">
    <property type="protein sequence ID" value="KAJ8612854.1"/>
    <property type="molecule type" value="Genomic_DNA"/>
</dbReference>
<dbReference type="PANTHER" id="PTHR12308:SF73">
    <property type="entry name" value="ANOCTAMIN"/>
    <property type="match status" value="1"/>
</dbReference>
<feature type="transmembrane region" description="Helical" evidence="7">
    <location>
        <begin position="658"/>
        <end position="678"/>
    </location>
</feature>
<dbReference type="InterPro" id="IPR049452">
    <property type="entry name" value="Anoctamin_TM"/>
</dbReference>
<protein>
    <recommendedName>
        <fullName evidence="12">Anoctamin-like protein</fullName>
    </recommendedName>
</protein>
<proteinExistence type="predicted"/>
<comment type="caution">
    <text evidence="10">The sequence shown here is derived from an EMBL/GenBank/DDBJ whole genome shotgun (WGS) entry which is preliminary data.</text>
</comment>
<evidence type="ECO:0000313" key="11">
    <source>
        <dbReference type="Proteomes" id="UP001230188"/>
    </source>
</evidence>
<dbReference type="Pfam" id="PF04547">
    <property type="entry name" value="Anoctamin"/>
    <property type="match status" value="1"/>
</dbReference>
<feature type="domain" description="Anoctamin dimerisation" evidence="9">
    <location>
        <begin position="37"/>
        <end position="223"/>
    </location>
</feature>
<comment type="subcellular location">
    <subcellularLocation>
        <location evidence="1">Cell membrane</location>
        <topology evidence="1">Multi-pass membrane protein</topology>
    </subcellularLocation>
</comment>
<reference evidence="10" key="1">
    <citation type="submission" date="2023-01" db="EMBL/GenBank/DDBJ databases">
        <title>Metagenome sequencing of chrysophaentin producing Chrysophaeum taylorii.</title>
        <authorList>
            <person name="Davison J."/>
            <person name="Bewley C."/>
        </authorList>
    </citation>
    <scope>NUCLEOTIDE SEQUENCE</scope>
    <source>
        <strain evidence="10">NIES-1699</strain>
    </source>
</reference>
<dbReference type="AlphaFoldDB" id="A0AAD7UP10"/>
<dbReference type="InterPro" id="IPR032394">
    <property type="entry name" value="Anoct_dimer"/>
</dbReference>
<evidence type="ECO:0000256" key="5">
    <source>
        <dbReference type="ARBA" id="ARBA00023136"/>
    </source>
</evidence>
<dbReference type="InterPro" id="IPR007632">
    <property type="entry name" value="Anoctamin"/>
</dbReference>
<dbReference type="Pfam" id="PF16178">
    <property type="entry name" value="Anoct_dimer"/>
    <property type="match status" value="1"/>
</dbReference>
<feature type="transmembrane region" description="Helical" evidence="7">
    <location>
        <begin position="626"/>
        <end position="649"/>
    </location>
</feature>
<evidence type="ECO:0000256" key="6">
    <source>
        <dbReference type="ARBA" id="ARBA00023180"/>
    </source>
</evidence>
<evidence type="ECO:0000259" key="8">
    <source>
        <dbReference type="Pfam" id="PF04547"/>
    </source>
</evidence>
<keyword evidence="3 7" id="KW-0812">Transmembrane</keyword>
<keyword evidence="4 7" id="KW-1133">Transmembrane helix</keyword>
<dbReference type="Proteomes" id="UP001230188">
    <property type="component" value="Unassembled WGS sequence"/>
</dbReference>
<evidence type="ECO:0000256" key="2">
    <source>
        <dbReference type="ARBA" id="ARBA00022475"/>
    </source>
</evidence>
<sequence length="759" mass="86796">MLYMLGRLIEMARENMVKKWRRNERDGFYGRYGYSWDWCLVFKVHEASARLSREQRKNSVRCVVEKLTAAGLETKMCFTARLEEVAVKVRASEERLARQAALNKYRLQLDPVRLESKASMGKKVPGTKDEWVWRPLRIRDPKKICRYEPFEHAFAAYREREDEAGRDLWRRYGGASVFRGSDRIKLLKSAIETEQAQGGAALSIAKLKRAKCVVAAFPLHDHDELFELEQQWLRYWQLPNNQPFDTMAAYFGERLTLYFAWVAHYTTYLSYAAGAGFVAWVWSAAERSSNAVGVALFALFATVWSTSFEIAWARRQSQFAMRWGSKDLAKFEFERLEFVESGLGRVVPSPVTGRSMRWVPPHKRRSLCVRAYCVIVVLVAAVVALVAAQFVSKTYVYNYKKRRRWWRVSVPTLFGGITAAQISAMNFVYDKVARKLNDLENHRTQSEYDDALALKTVLFSFVNSYSTLVYIAFVKPFTDTPCVGGADDHDCIAELSAQLGSIFGFGLVVNNLQEIGKPAFQNYLALDRAAVVDEDEDNEYYVQLTSVEEQFLLQDYTIEETLFKDYVELMIQFGYATLFSAAFPLAPLLAMINNYVEIRVDAWKLCQQTKRAEPASAETIGTWQTIISALSLLAVQTNAMLVCFTGLFFENLAGVHRLALFLLFEHLVFFAKFVVHLVSSRVDPDVEMQLARAEFITSKVLLNVPDDPVDLDDAPDWEPNLTTVQPDLTVHLLDDNLEKEYHDTTRRLAMPSNPDRAAV</sequence>
<evidence type="ECO:0000256" key="1">
    <source>
        <dbReference type="ARBA" id="ARBA00004651"/>
    </source>
</evidence>
<keyword evidence="5 7" id="KW-0472">Membrane</keyword>
<dbReference type="PANTHER" id="PTHR12308">
    <property type="entry name" value="ANOCTAMIN"/>
    <property type="match status" value="1"/>
</dbReference>
<feature type="transmembrane region" description="Helical" evidence="7">
    <location>
        <begin position="408"/>
        <end position="429"/>
    </location>
</feature>
<evidence type="ECO:0008006" key="12">
    <source>
        <dbReference type="Google" id="ProtNLM"/>
    </source>
</evidence>
<keyword evidence="6" id="KW-0325">Glycoprotein</keyword>
<evidence type="ECO:0000256" key="4">
    <source>
        <dbReference type="ARBA" id="ARBA00022989"/>
    </source>
</evidence>
<feature type="transmembrane region" description="Helical" evidence="7">
    <location>
        <begin position="257"/>
        <end position="282"/>
    </location>
</feature>
<feature type="transmembrane region" description="Helical" evidence="7">
    <location>
        <begin position="573"/>
        <end position="592"/>
    </location>
</feature>
<feature type="transmembrane region" description="Helical" evidence="7">
    <location>
        <begin position="294"/>
        <end position="313"/>
    </location>
</feature>
<feature type="domain" description="Anoctamin transmembrane" evidence="8">
    <location>
        <begin position="249"/>
        <end position="692"/>
    </location>
</feature>
<dbReference type="GO" id="GO:0046983">
    <property type="term" value="F:protein dimerization activity"/>
    <property type="evidence" value="ECO:0007669"/>
    <property type="project" value="InterPro"/>
</dbReference>
<evidence type="ECO:0000259" key="9">
    <source>
        <dbReference type="Pfam" id="PF16178"/>
    </source>
</evidence>
<dbReference type="GO" id="GO:0005886">
    <property type="term" value="C:plasma membrane"/>
    <property type="evidence" value="ECO:0007669"/>
    <property type="project" value="UniProtKB-SubCell"/>
</dbReference>
<evidence type="ECO:0000256" key="3">
    <source>
        <dbReference type="ARBA" id="ARBA00022692"/>
    </source>
</evidence>
<evidence type="ECO:0000256" key="7">
    <source>
        <dbReference type="SAM" id="Phobius"/>
    </source>
</evidence>
<feature type="transmembrane region" description="Helical" evidence="7">
    <location>
        <begin position="367"/>
        <end position="388"/>
    </location>
</feature>
<name>A0AAD7UP10_9STRA</name>
<accession>A0AAD7UP10</accession>
<dbReference type="GO" id="GO:0005254">
    <property type="term" value="F:chloride channel activity"/>
    <property type="evidence" value="ECO:0007669"/>
    <property type="project" value="TreeGrafter"/>
</dbReference>